<evidence type="ECO:0000313" key="1">
    <source>
        <dbReference type="EMBL" id="MFC4466680.1"/>
    </source>
</evidence>
<dbReference type="RefSeq" id="WP_386343310.1">
    <property type="nucleotide sequence ID" value="NZ_JBHSFG010000029.1"/>
</dbReference>
<dbReference type="EMBL" id="JBHSFG010000029">
    <property type="protein sequence ID" value="MFC4466680.1"/>
    <property type="molecule type" value="Genomic_DNA"/>
</dbReference>
<sequence>MTGTPAEQALTLHGVGALPAAPEPSDLAVAVRVAQYILARYGAVGHADVFALNQAYGAVTESLRILLRAVENAEPIDEQEAARRSVDRAFPVVAAFLADERAEAGEGQ</sequence>
<comment type="caution">
    <text evidence="1">The sequence shown here is derived from an EMBL/GenBank/DDBJ whole genome shotgun (WGS) entry which is preliminary data.</text>
</comment>
<accession>A0ABV8YQF3</accession>
<proteinExistence type="predicted"/>
<dbReference type="Proteomes" id="UP001596012">
    <property type="component" value="Unassembled WGS sequence"/>
</dbReference>
<evidence type="ECO:0000313" key="2">
    <source>
        <dbReference type="Proteomes" id="UP001596012"/>
    </source>
</evidence>
<organism evidence="1 2">
    <name type="scientific">Streptomyces xiangluensis</name>
    <dbReference type="NCBI Taxonomy" id="2665720"/>
    <lineage>
        <taxon>Bacteria</taxon>
        <taxon>Bacillati</taxon>
        <taxon>Actinomycetota</taxon>
        <taxon>Actinomycetes</taxon>
        <taxon>Kitasatosporales</taxon>
        <taxon>Streptomycetaceae</taxon>
        <taxon>Streptomyces</taxon>
    </lineage>
</organism>
<name>A0ABV8YQF3_9ACTN</name>
<keyword evidence="2" id="KW-1185">Reference proteome</keyword>
<reference evidence="2" key="1">
    <citation type="journal article" date="2019" name="Int. J. Syst. Evol. Microbiol.">
        <title>The Global Catalogue of Microorganisms (GCM) 10K type strain sequencing project: providing services to taxonomists for standard genome sequencing and annotation.</title>
        <authorList>
            <consortium name="The Broad Institute Genomics Platform"/>
            <consortium name="The Broad Institute Genome Sequencing Center for Infectious Disease"/>
            <person name="Wu L."/>
            <person name="Ma J."/>
        </authorList>
    </citation>
    <scope>NUCLEOTIDE SEQUENCE [LARGE SCALE GENOMIC DNA]</scope>
    <source>
        <strain evidence="2">DT43</strain>
    </source>
</reference>
<gene>
    <name evidence="1" type="ORF">ACFPH6_19470</name>
</gene>
<protein>
    <submittedName>
        <fullName evidence="1">Uncharacterized protein</fullName>
    </submittedName>
</protein>